<proteinExistence type="predicted"/>
<dbReference type="EMBL" id="CM044703">
    <property type="protein sequence ID" value="KAI5673879.1"/>
    <property type="molecule type" value="Genomic_DNA"/>
</dbReference>
<keyword evidence="2" id="KW-1185">Reference proteome</keyword>
<name>A0ACC0BMH0_CATRO</name>
<evidence type="ECO:0000313" key="2">
    <source>
        <dbReference type="Proteomes" id="UP001060085"/>
    </source>
</evidence>
<organism evidence="1 2">
    <name type="scientific">Catharanthus roseus</name>
    <name type="common">Madagascar periwinkle</name>
    <name type="synonym">Vinca rosea</name>
    <dbReference type="NCBI Taxonomy" id="4058"/>
    <lineage>
        <taxon>Eukaryota</taxon>
        <taxon>Viridiplantae</taxon>
        <taxon>Streptophyta</taxon>
        <taxon>Embryophyta</taxon>
        <taxon>Tracheophyta</taxon>
        <taxon>Spermatophyta</taxon>
        <taxon>Magnoliopsida</taxon>
        <taxon>eudicotyledons</taxon>
        <taxon>Gunneridae</taxon>
        <taxon>Pentapetalae</taxon>
        <taxon>asterids</taxon>
        <taxon>lamiids</taxon>
        <taxon>Gentianales</taxon>
        <taxon>Apocynaceae</taxon>
        <taxon>Rauvolfioideae</taxon>
        <taxon>Vinceae</taxon>
        <taxon>Catharanthinae</taxon>
        <taxon>Catharanthus</taxon>
    </lineage>
</organism>
<evidence type="ECO:0000313" key="1">
    <source>
        <dbReference type="EMBL" id="KAI5673879.1"/>
    </source>
</evidence>
<comment type="caution">
    <text evidence="1">The sequence shown here is derived from an EMBL/GenBank/DDBJ whole genome shotgun (WGS) entry which is preliminary data.</text>
</comment>
<protein>
    <submittedName>
        <fullName evidence="1">Uncharacterized protein</fullName>
    </submittedName>
</protein>
<sequence>MMPSIDADAEISPESLKDEIPEKKESLKDEKEIKRAKDAEEEKQGKNEEKEKSEEEEEEEEDDTMEGTWRAINGEISKPENKQLKKSETWPHQKQRNWDKRELKKSMTFNDSISIRCRGGLMRDPSMSIEEFNGKVEDFIKKFNNEMRLQRQESEQRYLEMINRSL</sequence>
<dbReference type="Proteomes" id="UP001060085">
    <property type="component" value="Linkage Group LG03"/>
</dbReference>
<gene>
    <name evidence="1" type="ORF">M9H77_14243</name>
</gene>
<accession>A0ACC0BMH0</accession>
<reference evidence="2" key="1">
    <citation type="journal article" date="2023" name="Nat. Plants">
        <title>Single-cell RNA sequencing provides a high-resolution roadmap for understanding the multicellular compartmentation of specialized metabolism.</title>
        <authorList>
            <person name="Sun S."/>
            <person name="Shen X."/>
            <person name="Li Y."/>
            <person name="Li Y."/>
            <person name="Wang S."/>
            <person name="Li R."/>
            <person name="Zhang H."/>
            <person name="Shen G."/>
            <person name="Guo B."/>
            <person name="Wei J."/>
            <person name="Xu J."/>
            <person name="St-Pierre B."/>
            <person name="Chen S."/>
            <person name="Sun C."/>
        </authorList>
    </citation>
    <scope>NUCLEOTIDE SEQUENCE [LARGE SCALE GENOMIC DNA]</scope>
</reference>